<evidence type="ECO:0000259" key="5">
    <source>
        <dbReference type="SMART" id="SM01359"/>
    </source>
</evidence>
<evidence type="ECO:0000256" key="3">
    <source>
        <dbReference type="ARBA" id="ARBA00023157"/>
    </source>
</evidence>
<dbReference type="Gene3D" id="2.60.40.2950">
    <property type="match status" value="1"/>
</dbReference>
<dbReference type="SMART" id="SM01361">
    <property type="entry name" value="A2M_recep"/>
    <property type="match status" value="1"/>
</dbReference>
<dbReference type="InterPro" id="IPR001599">
    <property type="entry name" value="Macroglobln_a2"/>
</dbReference>
<dbReference type="InterPro" id="IPR008930">
    <property type="entry name" value="Terpenoid_cyclase/PrenylTrfase"/>
</dbReference>
<dbReference type="Pfam" id="PF07678">
    <property type="entry name" value="TED_complement"/>
    <property type="match status" value="1"/>
</dbReference>
<name>A0A3M6V116_POCDA</name>
<dbReference type="SMART" id="SM01359">
    <property type="entry name" value="A2M_N_2"/>
    <property type="match status" value="1"/>
</dbReference>
<dbReference type="OrthoDB" id="9998011at2759"/>
<reference evidence="8 9" key="1">
    <citation type="journal article" date="2018" name="Sci. Rep.">
        <title>Comparative analysis of the Pocillopora damicornis genome highlights role of immune system in coral evolution.</title>
        <authorList>
            <person name="Cunning R."/>
            <person name="Bay R.A."/>
            <person name="Gillette P."/>
            <person name="Baker A.C."/>
            <person name="Traylor-Knowles N."/>
        </authorList>
    </citation>
    <scope>NUCLEOTIDE SEQUENCE [LARGE SCALE GENOMIC DNA]</scope>
    <source>
        <strain evidence="8">RSMAS</strain>
        <tissue evidence="8">Whole animal</tissue>
    </source>
</reference>
<dbReference type="FunFam" id="2.60.40.1930:FF:000001">
    <property type="entry name" value="CD109 isoform 3"/>
    <property type="match status" value="1"/>
</dbReference>
<dbReference type="Pfam" id="PF07703">
    <property type="entry name" value="A2M_BRD"/>
    <property type="match status" value="1"/>
</dbReference>
<dbReference type="Gene3D" id="2.60.40.690">
    <property type="entry name" value="Alpha-macroglobulin, receptor-binding domain"/>
    <property type="match status" value="1"/>
</dbReference>
<feature type="domain" description="Alpha-2-macroglobulin" evidence="6">
    <location>
        <begin position="740"/>
        <end position="831"/>
    </location>
</feature>
<protein>
    <recommendedName>
        <fullName evidence="10">CD109 antigen</fullName>
    </recommendedName>
</protein>
<dbReference type="Pfam" id="PF01835">
    <property type="entry name" value="MG2"/>
    <property type="match status" value="1"/>
</dbReference>
<keyword evidence="3" id="KW-1015">Disulfide bond</keyword>
<dbReference type="InterPro" id="IPR011626">
    <property type="entry name" value="Alpha-macroglobulin_TED"/>
</dbReference>
<dbReference type="EMBL" id="RCHS01000309">
    <property type="protein sequence ID" value="RMX59587.1"/>
    <property type="molecule type" value="Genomic_DNA"/>
</dbReference>
<dbReference type="Pfam" id="PF00207">
    <property type="entry name" value="A2M"/>
    <property type="match status" value="1"/>
</dbReference>
<dbReference type="SUPFAM" id="SSF49410">
    <property type="entry name" value="Alpha-macroglobulin receptor domain"/>
    <property type="match status" value="1"/>
</dbReference>
<dbReference type="InterPro" id="IPR036595">
    <property type="entry name" value="A-macroglobulin_rcpt-bd_sf"/>
</dbReference>
<dbReference type="GO" id="GO:0005615">
    <property type="term" value="C:extracellular space"/>
    <property type="evidence" value="ECO:0007669"/>
    <property type="project" value="InterPro"/>
</dbReference>
<dbReference type="InterPro" id="IPR009048">
    <property type="entry name" value="A-macroglobulin_rcpt-bd"/>
</dbReference>
<keyword evidence="2" id="KW-0882">Thioester bond</keyword>
<dbReference type="InterPro" id="IPR002890">
    <property type="entry name" value="MG2"/>
</dbReference>
<evidence type="ECO:0000313" key="8">
    <source>
        <dbReference type="EMBL" id="RMX59587.1"/>
    </source>
</evidence>
<dbReference type="SMART" id="SM01360">
    <property type="entry name" value="A2M"/>
    <property type="match status" value="1"/>
</dbReference>
<evidence type="ECO:0000259" key="7">
    <source>
        <dbReference type="SMART" id="SM01361"/>
    </source>
</evidence>
<dbReference type="Gene3D" id="2.20.130.20">
    <property type="match status" value="1"/>
</dbReference>
<evidence type="ECO:0000313" key="9">
    <source>
        <dbReference type="Proteomes" id="UP000275408"/>
    </source>
</evidence>
<feature type="domain" description="Alpha-macroglobulin receptor-binding" evidence="7">
    <location>
        <begin position="1276"/>
        <end position="1366"/>
    </location>
</feature>
<keyword evidence="1" id="KW-0732">Signal</keyword>
<dbReference type="Proteomes" id="UP000275408">
    <property type="component" value="Unassembled WGS sequence"/>
</dbReference>
<dbReference type="Gene3D" id="6.20.50.160">
    <property type="match status" value="1"/>
</dbReference>
<dbReference type="InterPro" id="IPR013783">
    <property type="entry name" value="Ig-like_fold"/>
</dbReference>
<dbReference type="Pfam" id="PF17791">
    <property type="entry name" value="MG3"/>
    <property type="match status" value="1"/>
</dbReference>
<dbReference type="Pfam" id="PF07677">
    <property type="entry name" value="A2M_recep"/>
    <property type="match status" value="1"/>
</dbReference>
<dbReference type="Gene3D" id="2.60.40.10">
    <property type="entry name" value="Immunoglobulins"/>
    <property type="match status" value="1"/>
</dbReference>
<evidence type="ECO:0000256" key="4">
    <source>
        <dbReference type="ARBA" id="ARBA00023180"/>
    </source>
</evidence>
<proteinExistence type="predicted"/>
<keyword evidence="4" id="KW-0325">Glycoprotein</keyword>
<feature type="domain" description="Alpha-2-macroglobulin bait region" evidence="5">
    <location>
        <begin position="483"/>
        <end position="622"/>
    </location>
</feature>
<dbReference type="PANTHER" id="PTHR11412:SF136">
    <property type="entry name" value="CD109 ANTIGEN"/>
    <property type="match status" value="1"/>
</dbReference>
<dbReference type="PANTHER" id="PTHR11412">
    <property type="entry name" value="MACROGLOBULIN / COMPLEMENT"/>
    <property type="match status" value="1"/>
</dbReference>
<dbReference type="GO" id="GO:0004866">
    <property type="term" value="F:endopeptidase inhibitor activity"/>
    <property type="evidence" value="ECO:0007669"/>
    <property type="project" value="InterPro"/>
</dbReference>
<sequence>MTSFILTMATRRQIQLVALLDSSEAMLFVFVLCSVLITASVEASNSYFITAPSVFRPGQPFKLRVWLKDTVTDPVNITCGILDLKLKTVIASNSDTFANGSSKEIALQVPYGVALTSVTYSLSVNGTGGTNFSETKYVRFMEKGFSIYIQTDKAVYKPGQKVLMRIFGVHPDLKLYTGNLTVDILDPNGNKMAHWVNVNSQSGVIKKEFLLSTQPVEGNWKISVTAAKDQKAEQVIEVKPYVLPKFEVKVNLPDYALEKDKYIHGSVDVKYTYGKGAKGRANIQLYFNTYSWHQKKPTYAKDVPVVDGHGKFSFRMKDINQLFKKSFGDYMDESFLYKYGYRMEVNATFYEDLTGKKAAGLGSISFHEIDVKLQWAEFNPENFRPGLPYTALVTAVQPNNEPLTPSRLQEIQGKIKLTTKYQWNDKGTEEFLPHSSDGSFIITKDVPSSAYYVSLKAEYYEGLKGTWAYLSASKASSPSKSFLQLSTTTPSVKAGDVIALAVEATFQLSELRYMVLSRGMWVKTGSHIVSPGSTKASFTIQSKTEMAPSARLLVYCIKQSGEIVVDSLNIEVENPFQNEVSVTIDTNNRDSVAPGDMVTIKGKATPGSFIAFRAVDKSVLLMKEDTDLSVKKVLEELQSYDSAQVWYPFWDWGRRGRRRRMIMPYPSSGRNAAAVFENSGLVVITDYELPGGFDDRMIMMAAMPEMGSADEETMLKANSNGGGAPKLAEVKRVRSLFPETWIWLEYDANSAGEVEFQRAVPDTLTTWVTSAFAVSNVTGLGVGELKPQVKVFQSFFVSLNLPYSVVRGEELALRVTVTLKASKDWAIIDEVNSLGLRGQSSVNKDYVDKAMDLSVEIEVGAGEGKAVSFPVVPKTLGQVPIEVRAQSVSNADAVKRNFLTRTLDLSVPKNTVKGSATATVSIMGYQREQTYRHRDGSYSAFGERDLSGSMWLTAFVAKSFAQARAFIPEYIDDELLEESLEWMSRKTNIDKSFRKVGKVHSSVLKGGQTGAISLTAYVLVALAEANSKSQTVINAKNGAISFLEGKVQAMSSDIQDAYTLAITAYALGLVGSATKWKALTELRKLAVEKDGLIYWQEKPEGNKPNDNPWWRPYYRPRSADIEITAYALLAFTLNKDISVGLPISRWLSQQRNSLGGYSSTQDTVIGLQALSEFAELIYAPDIDFTVRLSLTGDPFFSKTVTVNQQNSMIPDVAAAGSLKVSADGRGVGMLQVGVTYNVDKAPDENSFDFLLEVIRETDYEIEVQACSKWTENDQSSGMAVMDVGIPSGFELDQNSVDKIMSNPSLKLKRVETEDRKVLFYFDEIPSSRKVCVKVLFQRAFDVGKPQPSSASVYSYYEPANRAEALYAVDSLKDKGVCRVCADCVNCEASDEPDVKRKSSAPGVSVQVASCVLMVLSLILMAALQ</sequence>
<evidence type="ECO:0000256" key="1">
    <source>
        <dbReference type="ARBA" id="ARBA00022729"/>
    </source>
</evidence>
<dbReference type="STRING" id="46731.A0A3M6V116"/>
<organism evidence="8 9">
    <name type="scientific">Pocillopora damicornis</name>
    <name type="common">Cauliflower coral</name>
    <name type="synonym">Millepora damicornis</name>
    <dbReference type="NCBI Taxonomy" id="46731"/>
    <lineage>
        <taxon>Eukaryota</taxon>
        <taxon>Metazoa</taxon>
        <taxon>Cnidaria</taxon>
        <taxon>Anthozoa</taxon>
        <taxon>Hexacorallia</taxon>
        <taxon>Scleractinia</taxon>
        <taxon>Astrocoeniina</taxon>
        <taxon>Pocilloporidae</taxon>
        <taxon>Pocillopora</taxon>
    </lineage>
</organism>
<dbReference type="InterPro" id="IPR050473">
    <property type="entry name" value="A2M/Complement_sys"/>
</dbReference>
<dbReference type="InterPro" id="IPR041555">
    <property type="entry name" value="MG3"/>
</dbReference>
<dbReference type="InterPro" id="IPR011625">
    <property type="entry name" value="A2M_N_BRD"/>
</dbReference>
<keyword evidence="9" id="KW-1185">Reference proteome</keyword>
<accession>A0A3M6V116</accession>
<comment type="caution">
    <text evidence="8">The sequence shown here is derived from an EMBL/GenBank/DDBJ whole genome shotgun (WGS) entry which is preliminary data.</text>
</comment>
<dbReference type="Gene3D" id="2.60.40.1940">
    <property type="match status" value="1"/>
</dbReference>
<dbReference type="SUPFAM" id="SSF48239">
    <property type="entry name" value="Terpenoid cyclases/Protein prenyltransferases"/>
    <property type="match status" value="1"/>
</dbReference>
<dbReference type="Gene3D" id="2.60.40.1930">
    <property type="match status" value="2"/>
</dbReference>
<evidence type="ECO:0000259" key="6">
    <source>
        <dbReference type="SMART" id="SM01360"/>
    </source>
</evidence>
<evidence type="ECO:0008006" key="10">
    <source>
        <dbReference type="Google" id="ProtNLM"/>
    </source>
</evidence>
<gene>
    <name evidence="8" type="ORF">pdam_00003617</name>
</gene>
<dbReference type="Gene3D" id="1.50.10.20">
    <property type="match status" value="1"/>
</dbReference>
<evidence type="ECO:0000256" key="2">
    <source>
        <dbReference type="ARBA" id="ARBA00022966"/>
    </source>
</evidence>